<accession>A0A7S4PJX8</accession>
<evidence type="ECO:0000256" key="1">
    <source>
        <dbReference type="SAM" id="SignalP"/>
    </source>
</evidence>
<evidence type="ECO:0000313" key="3">
    <source>
        <dbReference type="EMBL" id="CAE2336631.1"/>
    </source>
</evidence>
<gene>
    <name evidence="3" type="ORF">NAES01612_LOCUS24432</name>
</gene>
<feature type="domain" description="YHYH" evidence="2">
    <location>
        <begin position="107"/>
        <end position="205"/>
    </location>
</feature>
<dbReference type="Pfam" id="PF14240">
    <property type="entry name" value="YHYH"/>
    <property type="match status" value="1"/>
</dbReference>
<organism evidence="3">
    <name type="scientific">Paramoeba aestuarina</name>
    <dbReference type="NCBI Taxonomy" id="180227"/>
    <lineage>
        <taxon>Eukaryota</taxon>
        <taxon>Amoebozoa</taxon>
        <taxon>Discosea</taxon>
        <taxon>Flabellinia</taxon>
        <taxon>Dactylopodida</taxon>
        <taxon>Paramoebidae</taxon>
        <taxon>Paramoeba</taxon>
    </lineage>
</organism>
<feature type="chain" id="PRO_5031128054" description="YHYH domain-containing protein" evidence="1">
    <location>
        <begin position="20"/>
        <end position="283"/>
    </location>
</feature>
<dbReference type="EMBL" id="HBKR01037410">
    <property type="protein sequence ID" value="CAE2336631.1"/>
    <property type="molecule type" value="Transcribed_RNA"/>
</dbReference>
<feature type="signal peptide" evidence="1">
    <location>
        <begin position="1"/>
        <end position="19"/>
    </location>
</feature>
<keyword evidence="1" id="KW-0732">Signal</keyword>
<sequence>MLSSSSIVLLLLVTPFVISQHGPPPDQNTCTDNVPEFPLPQAKTSECEDFSNGNSYDYPSDFNVTNNVTWYECPESGLRMVVANDIPDHDVKVNNPNNPCYIPYWIVFPLYPELADSVTEPSNLGIIAMAIDGVSVYGAQEGGGTNAVEPAAGSMVQDAQYWYGHCETEHRWHYHNPQLGHENMPDENTLMAYAMDGFPIYGPVSNPDSDLDECNGMKHDDGSYRYHVRTLDQVDGDASYCNGDSPAIQWNYVIGCWAGELGKTTVTDASDLEIPTDCQVVKY</sequence>
<dbReference type="AlphaFoldDB" id="A0A7S4PJX8"/>
<proteinExistence type="predicted"/>
<dbReference type="InterPro" id="IPR025924">
    <property type="entry name" value="YHYH_dom"/>
</dbReference>
<protein>
    <recommendedName>
        <fullName evidence="2">YHYH domain-containing protein</fullName>
    </recommendedName>
</protein>
<evidence type="ECO:0000259" key="2">
    <source>
        <dbReference type="Pfam" id="PF14240"/>
    </source>
</evidence>
<reference evidence="3" key="1">
    <citation type="submission" date="2021-01" db="EMBL/GenBank/DDBJ databases">
        <authorList>
            <person name="Corre E."/>
            <person name="Pelletier E."/>
            <person name="Niang G."/>
            <person name="Scheremetjew M."/>
            <person name="Finn R."/>
            <person name="Kale V."/>
            <person name="Holt S."/>
            <person name="Cochrane G."/>
            <person name="Meng A."/>
            <person name="Brown T."/>
            <person name="Cohen L."/>
        </authorList>
    </citation>
    <scope>NUCLEOTIDE SEQUENCE</scope>
    <source>
        <strain evidence="3">SoJaBio B1-5/56/2</strain>
    </source>
</reference>
<name>A0A7S4PJX8_9EUKA</name>